<accession>A0A561WPB0</accession>
<comment type="caution">
    <text evidence="2">The sequence shown here is derived from an EMBL/GenBank/DDBJ whole genome shotgun (WGS) entry which is preliminary data.</text>
</comment>
<proteinExistence type="predicted"/>
<keyword evidence="3" id="KW-1185">Reference proteome</keyword>
<dbReference type="Proteomes" id="UP000320239">
    <property type="component" value="Unassembled WGS sequence"/>
</dbReference>
<evidence type="ECO:0000313" key="3">
    <source>
        <dbReference type="Proteomes" id="UP000320239"/>
    </source>
</evidence>
<protein>
    <submittedName>
        <fullName evidence="2">Uncharacterized protein</fullName>
    </submittedName>
</protein>
<feature type="region of interest" description="Disordered" evidence="1">
    <location>
        <begin position="1"/>
        <end position="21"/>
    </location>
</feature>
<evidence type="ECO:0000313" key="2">
    <source>
        <dbReference type="EMBL" id="TWG25716.1"/>
    </source>
</evidence>
<dbReference type="AlphaFoldDB" id="A0A561WPB0"/>
<evidence type="ECO:0000256" key="1">
    <source>
        <dbReference type="SAM" id="MobiDB-lite"/>
    </source>
</evidence>
<organism evidence="2 3">
    <name type="scientific">Actinoplanes teichomyceticus</name>
    <dbReference type="NCBI Taxonomy" id="1867"/>
    <lineage>
        <taxon>Bacteria</taxon>
        <taxon>Bacillati</taxon>
        <taxon>Actinomycetota</taxon>
        <taxon>Actinomycetes</taxon>
        <taxon>Micromonosporales</taxon>
        <taxon>Micromonosporaceae</taxon>
        <taxon>Actinoplanes</taxon>
    </lineage>
</organism>
<dbReference type="EMBL" id="VIWY01000001">
    <property type="protein sequence ID" value="TWG25716.1"/>
    <property type="molecule type" value="Genomic_DNA"/>
</dbReference>
<reference evidence="2 3" key="1">
    <citation type="submission" date="2019-06" db="EMBL/GenBank/DDBJ databases">
        <title>Sequencing the genomes of 1000 actinobacteria strains.</title>
        <authorList>
            <person name="Klenk H.-P."/>
        </authorList>
    </citation>
    <scope>NUCLEOTIDE SEQUENCE [LARGE SCALE GENOMIC DNA]</scope>
    <source>
        <strain evidence="2 3">DSM 43866</strain>
    </source>
</reference>
<name>A0A561WPB0_ACTTI</name>
<dbReference type="RefSeq" id="WP_122981194.1">
    <property type="nucleotide sequence ID" value="NZ_BOMX01000014.1"/>
</dbReference>
<gene>
    <name evidence="2" type="ORF">FHX34_101688</name>
</gene>
<sequence>MIRRDVLTGFGAGAGPDRGRATETRIELGSTDLEEPTWEVRGPRKRRFDRRSRTILAVAAVAALLVNAGAAWAYWRITQPGPAAQPVAVTIDMVLPGHNDLNRTLRPGGTGNLTVTVTNERDVPIRITSIRTGPGNVVADPEHRDAGCTVPGVRINRSYFPVSWEVARNTVGAFTVRDALTMPHGVPQACVGATFTVPLRARGVER</sequence>
<dbReference type="OrthoDB" id="3637162at2"/>